<dbReference type="PANTHER" id="PTHR46795">
    <property type="entry name" value="ABC TRANSPORTER PERMEASE-RELATED-RELATED"/>
    <property type="match status" value="1"/>
</dbReference>
<feature type="transmembrane region" description="Helical" evidence="6">
    <location>
        <begin position="201"/>
        <end position="221"/>
    </location>
</feature>
<feature type="transmembrane region" description="Helical" evidence="6">
    <location>
        <begin position="147"/>
        <end position="173"/>
    </location>
</feature>
<comment type="caution">
    <text evidence="8">The sequence shown here is derived from an EMBL/GenBank/DDBJ whole genome shotgun (WGS) entry which is preliminary data.</text>
</comment>
<sequence length="606" mass="67618">MLGKLALAGIKNRRRDYLVLLVGLTMSAAIFYMFANLATNQAFIKANAVVSQAAIIFGFGAVLLILITIVYIMYANSFLLSMRQHDYGLFMMLGATRKRVGELVFLETLILGTLATAVGIVLGLLMSQFLVGLLLDMLGLHLAHLSAFYLPAVIATAVLYVGLFILASLFNLVRLTRTTVLKLLHTDEQANQPKIHPFRQMVSAVLGVLFLAIGYWALAAIKTLQVSAIPVALVTITIGTYLLFRATILVIIQGLRRTKWAKKHLNGFLLGQLNFRVYNYTRMLTIVSLLFAMALGAITVGSGYHRQLPMMANSLGTYTVAIHDKNAQEQKLIDQLNVKHQATYTQKRQGKVVYYNTAELKRQPFELNRGTTEAKYRTHPAYYSESLAKFKKSGSQSLDFLSLAIRSEQGFYAPQFLNAKQFAKQRGKTVTVTTVRVKSMNQDKAVLKHLNKLELQRFAQPSAMTVGNYQSFELMSAFFGGLEFMGYFLGIAFLAMLASCLMFKILSGAPGDKQRYQMLYKIGVRQNLMRHGIAKEIGILFLIPGIMGVIDVLFGLQMFKPLMQSPMSPYLGIGSIFAIFIGLYAIYYVITLLLYWRIVLPKAPAD</sequence>
<evidence type="ECO:0000256" key="6">
    <source>
        <dbReference type="PIRNR" id="PIRNR018968"/>
    </source>
</evidence>
<feature type="transmembrane region" description="Helical" evidence="6">
    <location>
        <begin position="103"/>
        <end position="127"/>
    </location>
</feature>
<reference evidence="8 9" key="1">
    <citation type="journal article" date="2015" name="Genome Announc.">
        <title>Expanding the biotechnology potential of lactobacilli through comparative genomics of 213 strains and associated genera.</title>
        <authorList>
            <person name="Sun Z."/>
            <person name="Harris H.M."/>
            <person name="McCann A."/>
            <person name="Guo C."/>
            <person name="Argimon S."/>
            <person name="Zhang W."/>
            <person name="Yang X."/>
            <person name="Jeffery I.B."/>
            <person name="Cooney J.C."/>
            <person name="Kagawa T.F."/>
            <person name="Liu W."/>
            <person name="Song Y."/>
            <person name="Salvetti E."/>
            <person name="Wrobel A."/>
            <person name="Rasinkangas P."/>
            <person name="Parkhill J."/>
            <person name="Rea M.C."/>
            <person name="O'Sullivan O."/>
            <person name="Ritari J."/>
            <person name="Douillard F.P."/>
            <person name="Paul Ross R."/>
            <person name="Yang R."/>
            <person name="Briner A.E."/>
            <person name="Felis G.E."/>
            <person name="de Vos W.M."/>
            <person name="Barrangou R."/>
            <person name="Klaenhammer T.R."/>
            <person name="Caufield P.W."/>
            <person name="Cui Y."/>
            <person name="Zhang H."/>
            <person name="O'Toole P.W."/>
        </authorList>
    </citation>
    <scope>NUCLEOTIDE SEQUENCE [LARGE SCALE GENOMIC DNA]</scope>
    <source>
        <strain evidence="8 9">DSM 16381</strain>
    </source>
</reference>
<dbReference type="PANTHER" id="PTHR46795:SF3">
    <property type="entry name" value="ABC TRANSPORTER PERMEASE"/>
    <property type="match status" value="1"/>
</dbReference>
<dbReference type="AlphaFoldDB" id="A0A0R1V5T4"/>
<feature type="transmembrane region" description="Helical" evidence="6">
    <location>
        <begin position="571"/>
        <end position="596"/>
    </location>
</feature>
<keyword evidence="6" id="KW-0813">Transport</keyword>
<dbReference type="InterPro" id="IPR052536">
    <property type="entry name" value="ABC-4_Integral_Memb_Prot"/>
</dbReference>
<name>A0A0R1V5T4_9LACO</name>
<dbReference type="GO" id="GO:0055085">
    <property type="term" value="P:transmembrane transport"/>
    <property type="evidence" value="ECO:0007669"/>
    <property type="project" value="UniProtKB-UniRule"/>
</dbReference>
<accession>A0A0R1V5T4</accession>
<keyword evidence="5 6" id="KW-0472">Membrane</keyword>
<evidence type="ECO:0000256" key="5">
    <source>
        <dbReference type="ARBA" id="ARBA00023136"/>
    </source>
</evidence>
<feature type="transmembrane region" description="Helical" evidence="6">
    <location>
        <begin position="227"/>
        <end position="252"/>
    </location>
</feature>
<evidence type="ECO:0000259" key="7">
    <source>
        <dbReference type="Pfam" id="PF02687"/>
    </source>
</evidence>
<keyword evidence="9" id="KW-1185">Reference proteome</keyword>
<feature type="transmembrane region" description="Helical" evidence="6">
    <location>
        <begin position="17"/>
        <end position="35"/>
    </location>
</feature>
<dbReference type="EMBL" id="AZFS01000022">
    <property type="protein sequence ID" value="KRL97035.1"/>
    <property type="molecule type" value="Genomic_DNA"/>
</dbReference>
<feature type="domain" description="ABC3 transporter permease C-terminal" evidence="7">
    <location>
        <begin position="59"/>
        <end position="177"/>
    </location>
</feature>
<organism evidence="8 9">
    <name type="scientific">Levilactobacillus hammesii DSM 16381</name>
    <dbReference type="NCBI Taxonomy" id="1423753"/>
    <lineage>
        <taxon>Bacteria</taxon>
        <taxon>Bacillati</taxon>
        <taxon>Bacillota</taxon>
        <taxon>Bacilli</taxon>
        <taxon>Lactobacillales</taxon>
        <taxon>Lactobacillaceae</taxon>
        <taxon>Levilactobacillus</taxon>
    </lineage>
</organism>
<dbReference type="InterPro" id="IPR027022">
    <property type="entry name" value="ABC_permease_BceB-typ"/>
</dbReference>
<dbReference type="InterPro" id="IPR003838">
    <property type="entry name" value="ABC3_permease_C"/>
</dbReference>
<evidence type="ECO:0000256" key="3">
    <source>
        <dbReference type="ARBA" id="ARBA00022692"/>
    </source>
</evidence>
<keyword evidence="2 6" id="KW-1003">Cell membrane</keyword>
<dbReference type="Proteomes" id="UP000051580">
    <property type="component" value="Unassembled WGS sequence"/>
</dbReference>
<dbReference type="GO" id="GO:0005886">
    <property type="term" value="C:plasma membrane"/>
    <property type="evidence" value="ECO:0007669"/>
    <property type="project" value="UniProtKB-SubCell"/>
</dbReference>
<evidence type="ECO:0000256" key="1">
    <source>
        <dbReference type="ARBA" id="ARBA00004651"/>
    </source>
</evidence>
<evidence type="ECO:0000256" key="2">
    <source>
        <dbReference type="ARBA" id="ARBA00022475"/>
    </source>
</evidence>
<dbReference type="Pfam" id="PF02687">
    <property type="entry name" value="FtsX"/>
    <property type="match status" value="1"/>
</dbReference>
<evidence type="ECO:0000313" key="9">
    <source>
        <dbReference type="Proteomes" id="UP000051580"/>
    </source>
</evidence>
<dbReference type="OrthoDB" id="1705903at2"/>
<dbReference type="PIRSF" id="PIRSF018968">
    <property type="entry name" value="ABC_permease_BceB"/>
    <property type="match status" value="1"/>
</dbReference>
<keyword evidence="4 6" id="KW-1133">Transmembrane helix</keyword>
<comment type="similarity">
    <text evidence="6">Belongs to the ABC-4 integral membrane protein family.</text>
</comment>
<protein>
    <submittedName>
        <fullName evidence="8">Peptide ABC transporter permease</fullName>
    </submittedName>
</protein>
<feature type="transmembrane region" description="Helical" evidence="6">
    <location>
        <begin position="537"/>
        <end position="559"/>
    </location>
</feature>
<evidence type="ECO:0000313" key="8">
    <source>
        <dbReference type="EMBL" id="KRL97035.1"/>
    </source>
</evidence>
<keyword evidence="3 6" id="KW-0812">Transmembrane</keyword>
<comment type="subcellular location">
    <subcellularLocation>
        <location evidence="1 6">Cell membrane</location>
        <topology evidence="1 6">Multi-pass membrane protein</topology>
    </subcellularLocation>
</comment>
<dbReference type="PATRIC" id="fig|1423753.3.peg.1863"/>
<feature type="transmembrane region" description="Helical" evidence="6">
    <location>
        <begin position="283"/>
        <end position="304"/>
    </location>
</feature>
<proteinExistence type="inferred from homology"/>
<dbReference type="STRING" id="1423753.FD28_GL001785"/>
<feature type="transmembrane region" description="Helical" evidence="6">
    <location>
        <begin position="55"/>
        <end position="82"/>
    </location>
</feature>
<evidence type="ECO:0000256" key="4">
    <source>
        <dbReference type="ARBA" id="ARBA00022989"/>
    </source>
</evidence>
<dbReference type="RefSeq" id="WP_057731996.1">
    <property type="nucleotide sequence ID" value="NZ_AZFS01000022.1"/>
</dbReference>
<feature type="transmembrane region" description="Helical" evidence="6">
    <location>
        <begin position="484"/>
        <end position="506"/>
    </location>
</feature>
<gene>
    <name evidence="8" type="ORF">FD28_GL001785</name>
</gene>